<dbReference type="InterPro" id="IPR038648">
    <property type="entry name" value="PHR_sf"/>
</dbReference>
<dbReference type="GeneID" id="22276980"/>
<accession>A0A068EQ74</accession>
<feature type="domain" description="DUF4815" evidence="1">
    <location>
        <begin position="9"/>
        <end position="596"/>
    </location>
</feature>
<dbReference type="Gene3D" id="2.60.120.820">
    <property type="entry name" value="PHR domain"/>
    <property type="match status" value="1"/>
</dbReference>
<dbReference type="KEGG" id="vg:22276980"/>
<proteinExistence type="predicted"/>
<dbReference type="RefSeq" id="YP_009099081.1">
    <property type="nucleotide sequence ID" value="NC_025423.1"/>
</dbReference>
<reference evidence="2" key="1">
    <citation type="journal article" date="2014" name="Virology">
        <title>The odd one out: Bacillus ACT bacteriophage CP-51 exhibits unusual properties compared to related Spounavirinae W.Ph. and Bastille.</title>
        <authorList>
            <person name="Klumpp J."/>
            <person name="Schmuki M."/>
            <person name="Sozhamannan S."/>
            <person name="Beyer W."/>
            <person name="Fouts D.E."/>
            <person name="Bernbach V."/>
            <person name="Calendar R."/>
            <person name="Loessner M.J."/>
        </authorList>
    </citation>
    <scope>NUCLEOTIDE SEQUENCE [LARGE SCALE GENOMIC DNA]</scope>
</reference>
<name>A0A068EQ74_9CAUD</name>
<dbReference type="EMBL" id="KF554508">
    <property type="protein sequence ID" value="AID50472.1"/>
    <property type="molecule type" value="Genomic_DNA"/>
</dbReference>
<dbReference type="Proteomes" id="UP000027382">
    <property type="component" value="Segment"/>
</dbReference>
<dbReference type="OrthoDB" id="1004at10239"/>
<dbReference type="Pfam" id="PF16075">
    <property type="entry name" value="DUF4815"/>
    <property type="match status" value="1"/>
</dbReference>
<evidence type="ECO:0000313" key="3">
    <source>
        <dbReference type="Proteomes" id="UP000027382"/>
    </source>
</evidence>
<protein>
    <submittedName>
        <fullName evidence="2">Putative tail protein</fullName>
    </submittedName>
</protein>
<dbReference type="InterPro" id="IPR032096">
    <property type="entry name" value="DUF4815"/>
</dbReference>
<sequence>MINKDAPYYDDFDPAKRYSKINFVPGRVAQAREFTQMQTMWHEFMKRVSDTLYRDGSVVSGMGWTLTSNTVKLEAGKVYLNGLVHLFEAQEIPITKKGKEIVGVKLKEEIITEDKDISLTDPALNMGNYGQPGAHRVKSTVELKINDPDASPIYEFNDGELQLEMARPQFDSGLMDLLARRDVDAHGNYRVRGLDLSAEEHDANNMRIIVEAGTAYVMGYEVIKVTPVKKVVSKALDTRIVQNEPQIYLGNQDKYPLNNSPAKRIDRVSGEVQVTETVTRGATINGIDPLSKTPVSDIVSITGYAKGADYQLTTNGVDWSAGGVGGKEPATGSTYSVTYKYRKNFVNATDYKLVTITDGWGVTRDYIQWLAGDKPVNNTQVNLDYQFYLPRADLVSLDRYGNVIITQGQSDIESNVVAPQPSTAEQLVLGAVYINPGPNNKTAKTKFNAITRMEMGEIQRLARRVDDLEYNQAITALDRDAMAGELPSDLKGIFSDSFRSVTRGDLSHPNFNIMYSLEDGVIMLPTDTTKDIKPNINMDLSNIKSFGRLIGAPMNEVVGIEQPYATQSMLVNPYLSFNVFSSLKLTPASDNWVDESYIKIENTEYSVRNFYRWWGHPEAVPWVQDLLDLKMDDGRTVGEWRPPWSPGETVDTSPRTTVSKVEKSRSILEDAITVMRQIDIEIFCENLQPSADNLELTFDGVRVPLTPVKGSVSGSVAGTVRANSSGQVWAKFRIPAGIKTGTREVLLRNSTNSAVASFTSIGTKRTVTDTILTKRITLVPVDPLAQTFEFDRDTLLTSVGVYFSAKHDTKPCTVQIRNVVNGYPSNVIYGEKVLQPSDIKVSSNAISETKITFDDPIMCQANIQYCMVILSDNDKHSMWVCDLGQKDVTTGVQVTQQPYLIGMLFSSKNAKTWTAHQSMNLKFKVYKAEFQPTGVIEFDPISNLGADRLVLLADYLVPANTGCIWEVSLDDGMYTPLANYEPHDLSTIVSKVKLRATFKSEKNMSPLMSKDSFTLVGFMSGKTGSYLGRTVEMEQVYTMVKQTYDAHLPAGCTVTPQFSYDDGATWITPPLVSSQQVSSDYMRYNHEVAVPANKNAKKFKARLNLSTPNAVIRPTARRFINIMK</sequence>
<evidence type="ECO:0000259" key="1">
    <source>
        <dbReference type="Pfam" id="PF16075"/>
    </source>
</evidence>
<keyword evidence="3" id="KW-1185">Reference proteome</keyword>
<organism evidence="2 3">
    <name type="scientific">Bacillus phage CP-51</name>
    <dbReference type="NCBI Taxonomy" id="1391188"/>
    <lineage>
        <taxon>Viruses</taxon>
        <taxon>Duplodnaviria</taxon>
        <taxon>Heunggongvirae</taxon>
        <taxon>Uroviricota</taxon>
        <taxon>Caudoviricetes</taxon>
        <taxon>Herelleviridae</taxon>
        <taxon>Spounavirinae</taxon>
        <taxon>Siminovitchvirus</taxon>
        <taxon>Siminovitchvirus CP51</taxon>
    </lineage>
</organism>
<evidence type="ECO:0000313" key="2">
    <source>
        <dbReference type="EMBL" id="AID50472.1"/>
    </source>
</evidence>